<gene>
    <name evidence="8" type="ORF">ASZ90_014442</name>
</gene>
<dbReference type="PANTHER" id="PTHR39289">
    <property type="match status" value="1"/>
</dbReference>
<keyword evidence="5" id="KW-0456">Lyase</keyword>
<proteinExistence type="inferred from homology"/>
<name>A0A0W8F5C1_9ZZZZ</name>
<dbReference type="AlphaFoldDB" id="A0A0W8F5C1"/>
<comment type="similarity">
    <text evidence="2">Belongs to the ectoine synthase family.</text>
</comment>
<dbReference type="InterPro" id="IPR014710">
    <property type="entry name" value="RmlC-like_jellyroll"/>
</dbReference>
<evidence type="ECO:0000256" key="6">
    <source>
        <dbReference type="ARBA" id="ARBA00033271"/>
    </source>
</evidence>
<evidence type="ECO:0000256" key="3">
    <source>
        <dbReference type="ARBA" id="ARBA00013192"/>
    </source>
</evidence>
<dbReference type="GO" id="GO:0033990">
    <property type="term" value="F:ectoine synthase activity"/>
    <property type="evidence" value="ECO:0007669"/>
    <property type="project" value="UniProtKB-EC"/>
</dbReference>
<evidence type="ECO:0000256" key="1">
    <source>
        <dbReference type="ARBA" id="ARBA00005181"/>
    </source>
</evidence>
<dbReference type="InterPro" id="IPR011051">
    <property type="entry name" value="RmlC_Cupin_sf"/>
</dbReference>
<evidence type="ECO:0000256" key="7">
    <source>
        <dbReference type="ARBA" id="ARBA00048714"/>
    </source>
</evidence>
<dbReference type="HAMAP" id="MF_01255">
    <property type="entry name" value="Ectoine_synth"/>
    <property type="match status" value="1"/>
</dbReference>
<protein>
    <recommendedName>
        <fullName evidence="4">L-ectoine synthase</fullName>
        <ecNumber evidence="3">4.2.1.108</ecNumber>
    </recommendedName>
    <alternativeName>
        <fullName evidence="6">N-acetyldiaminobutyrate dehydratase</fullName>
    </alternativeName>
</protein>
<dbReference type="PANTHER" id="PTHR39289:SF1">
    <property type="entry name" value="L-ECTOINE SYNTHASE"/>
    <property type="match status" value="1"/>
</dbReference>
<dbReference type="InterPro" id="IPR010462">
    <property type="entry name" value="Ectoine_synth"/>
</dbReference>
<dbReference type="UniPathway" id="UPA00067">
    <property type="reaction ID" value="UER00123"/>
</dbReference>
<dbReference type="Gene3D" id="2.60.120.10">
    <property type="entry name" value="Jelly Rolls"/>
    <property type="match status" value="1"/>
</dbReference>
<evidence type="ECO:0000256" key="2">
    <source>
        <dbReference type="ARBA" id="ARBA00009637"/>
    </source>
</evidence>
<evidence type="ECO:0000256" key="5">
    <source>
        <dbReference type="ARBA" id="ARBA00023239"/>
    </source>
</evidence>
<dbReference type="EMBL" id="LNQE01001520">
    <property type="protein sequence ID" value="KUG15934.1"/>
    <property type="molecule type" value="Genomic_DNA"/>
</dbReference>
<evidence type="ECO:0000313" key="8">
    <source>
        <dbReference type="EMBL" id="KUG15934.1"/>
    </source>
</evidence>
<accession>A0A0W8F5C1</accession>
<dbReference type="EC" id="4.2.1.108" evidence="3"/>
<organism evidence="8">
    <name type="scientific">hydrocarbon metagenome</name>
    <dbReference type="NCBI Taxonomy" id="938273"/>
    <lineage>
        <taxon>unclassified sequences</taxon>
        <taxon>metagenomes</taxon>
        <taxon>ecological metagenomes</taxon>
    </lineage>
</organism>
<comment type="catalytic activity">
    <reaction evidence="7">
        <text>(2S)-4-acetamido-2-aminobutanoate = L-ectoine + H2O</text>
        <dbReference type="Rhea" id="RHEA:17281"/>
        <dbReference type="ChEBI" id="CHEBI:15377"/>
        <dbReference type="ChEBI" id="CHEBI:58515"/>
        <dbReference type="ChEBI" id="CHEBI:58929"/>
        <dbReference type="EC" id="4.2.1.108"/>
    </reaction>
</comment>
<dbReference type="Pfam" id="PF06339">
    <property type="entry name" value="Ectoine_synth"/>
    <property type="match status" value="2"/>
</dbReference>
<dbReference type="SUPFAM" id="SSF51182">
    <property type="entry name" value="RmlC-like cupins"/>
    <property type="match status" value="1"/>
</dbReference>
<comment type="pathway">
    <text evidence="1">Amine and polyamine biosynthesis; ectoine biosynthesis; L-ectoine from L-aspartate 4-semialdehyde: step 3/3.</text>
</comment>
<comment type="caution">
    <text evidence="8">The sequence shown here is derived from an EMBL/GenBank/DDBJ whole genome shotgun (WGS) entry which is preliminary data.</text>
</comment>
<reference evidence="8" key="1">
    <citation type="journal article" date="2015" name="Proc. Natl. Acad. Sci. U.S.A.">
        <title>Networks of energetic and metabolic interactions define dynamics in microbial communities.</title>
        <authorList>
            <person name="Embree M."/>
            <person name="Liu J.K."/>
            <person name="Al-Bassam M.M."/>
            <person name="Zengler K."/>
        </authorList>
    </citation>
    <scope>NUCLEOTIDE SEQUENCE</scope>
</reference>
<evidence type="ECO:0000256" key="4">
    <source>
        <dbReference type="ARBA" id="ARBA00019707"/>
    </source>
</evidence>
<dbReference type="GO" id="GO:0019491">
    <property type="term" value="P:ectoine biosynthetic process"/>
    <property type="evidence" value="ECO:0007669"/>
    <property type="project" value="UniProtKB-UniPathway"/>
</dbReference>
<dbReference type="CDD" id="cd06978">
    <property type="entry name" value="cupin_EctC"/>
    <property type="match status" value="1"/>
</dbReference>
<sequence>MILRNLEDAERSDRRVVAENWESVRLLLKGDCMGFSFHITTIYPGTETHIWYKNHLESVYCIEGEGEVEVLDGTDDGGVADAVRIGEPGGVEQACVIYRIAPGTIYVLDKNDRHILRAKTTMKLACVFNPPLNGREIHDEDGAYPLDGEEIAG</sequence>